<dbReference type="PANTHER" id="PTHR43297:SF2">
    <property type="entry name" value="DIPEPTIDE TRANSPORT ATP-BINDING PROTEIN DPPD"/>
    <property type="match status" value="1"/>
</dbReference>
<keyword evidence="10" id="KW-1185">Reference proteome</keyword>
<sequence length="563" mass="61036">MSDTQNVAEAVPPVSEREVILDVRDLAVDFTTEMGRVSGVQGVSFTLHRGETLAIVGESGSGKTTTINAVLGLLPGNGDVTSGEIFFRGTDIAGYSEKALRGIRGKHIGLVPQDPMSNLNPVMRVGDQLAEVLLAHGKATRKDVRGKVNELLARAGLPDAATRARQYPHEFSGGMRQRALIAIGLACQPELLIADEPTSALDVTVQRTILDHLGSLTRDLGTAMILVTHDLGLAAERAETVIVMNKGRIVEQGPSAQILRDPQHEYTRRLVESAPSLASDRMKPINPGALTGQITEMPVILHVRDLVKEYTVRSHTDGKRKTFTAVTGVNFDLHRGTTLAIVGESGSGKSTTARIALRLEEPTSGLVEFNGTNIAHLRGRGLKTLRKQVQPIFQDPYASLNPMASVGEILEEPLKIYRLGNRAARRERAMDLLEMVALDASIYDRFATELSGGQRQRIAIARALALEPDLIICDEPVSALDVLVQAQILELLMKLQTELGLSYLFISHDLAVVRLIADQIVVMKAGEIVERGAVVDVFTSPQHEYTRMLLDSIPHIASRGTAG</sequence>
<dbReference type="SMART" id="SM00382">
    <property type="entry name" value="AAA"/>
    <property type="match status" value="2"/>
</dbReference>
<dbReference type="PROSITE" id="PS00211">
    <property type="entry name" value="ABC_TRANSPORTER_1"/>
    <property type="match status" value="2"/>
</dbReference>
<dbReference type="NCBIfam" id="NF008453">
    <property type="entry name" value="PRK11308.1"/>
    <property type="match status" value="2"/>
</dbReference>
<dbReference type="Proteomes" id="UP000297447">
    <property type="component" value="Unassembled WGS sequence"/>
</dbReference>
<dbReference type="OrthoDB" id="4008250at2"/>
<keyword evidence="6 9" id="KW-0067">ATP-binding</keyword>
<keyword evidence="4" id="KW-1003">Cell membrane</keyword>
<dbReference type="RefSeq" id="WP_134519453.1">
    <property type="nucleotide sequence ID" value="NZ_SOHE01000044.1"/>
</dbReference>
<dbReference type="InterPro" id="IPR003439">
    <property type="entry name" value="ABC_transporter-like_ATP-bd"/>
</dbReference>
<dbReference type="InterPro" id="IPR027417">
    <property type="entry name" value="P-loop_NTPase"/>
</dbReference>
<evidence type="ECO:0000256" key="1">
    <source>
        <dbReference type="ARBA" id="ARBA00004202"/>
    </source>
</evidence>
<keyword evidence="3" id="KW-0813">Transport</keyword>
<dbReference type="GO" id="GO:0016887">
    <property type="term" value="F:ATP hydrolysis activity"/>
    <property type="evidence" value="ECO:0007669"/>
    <property type="project" value="InterPro"/>
</dbReference>
<comment type="caution">
    <text evidence="9">The sequence shown here is derived from an EMBL/GenBank/DDBJ whole genome shotgun (WGS) entry which is preliminary data.</text>
</comment>
<dbReference type="EMBL" id="SOHE01000044">
    <property type="protein sequence ID" value="TFD50256.1"/>
    <property type="molecule type" value="Genomic_DNA"/>
</dbReference>
<dbReference type="Pfam" id="PF08352">
    <property type="entry name" value="oligo_HPY"/>
    <property type="match status" value="2"/>
</dbReference>
<evidence type="ECO:0000313" key="9">
    <source>
        <dbReference type="EMBL" id="TFD50256.1"/>
    </source>
</evidence>
<dbReference type="NCBIfam" id="NF007739">
    <property type="entry name" value="PRK10419.1"/>
    <property type="match status" value="2"/>
</dbReference>
<dbReference type="GO" id="GO:0005524">
    <property type="term" value="F:ATP binding"/>
    <property type="evidence" value="ECO:0007669"/>
    <property type="project" value="UniProtKB-KW"/>
</dbReference>
<evidence type="ECO:0000259" key="8">
    <source>
        <dbReference type="PROSITE" id="PS50893"/>
    </source>
</evidence>
<comment type="similarity">
    <text evidence="2">Belongs to the ABC transporter superfamily.</text>
</comment>
<feature type="domain" description="ABC transporter" evidence="8">
    <location>
        <begin position="301"/>
        <end position="550"/>
    </location>
</feature>
<dbReference type="GO" id="GO:0005886">
    <property type="term" value="C:plasma membrane"/>
    <property type="evidence" value="ECO:0007669"/>
    <property type="project" value="UniProtKB-SubCell"/>
</dbReference>
<organism evidence="9 10">
    <name type="scientific">Cryobacterium frigoriphilum</name>
    <dbReference type="NCBI Taxonomy" id="1259150"/>
    <lineage>
        <taxon>Bacteria</taxon>
        <taxon>Bacillati</taxon>
        <taxon>Actinomycetota</taxon>
        <taxon>Actinomycetes</taxon>
        <taxon>Micrococcales</taxon>
        <taxon>Microbacteriaceae</taxon>
        <taxon>Cryobacterium</taxon>
    </lineage>
</organism>
<comment type="subcellular location">
    <subcellularLocation>
        <location evidence="1">Cell membrane</location>
        <topology evidence="1">Peripheral membrane protein</topology>
    </subcellularLocation>
</comment>
<name>A0A4R9A1H8_9MICO</name>
<dbReference type="PANTHER" id="PTHR43297">
    <property type="entry name" value="OLIGOPEPTIDE TRANSPORT ATP-BINDING PROTEIN APPD"/>
    <property type="match status" value="1"/>
</dbReference>
<reference evidence="9 10" key="1">
    <citation type="submission" date="2019-03" db="EMBL/GenBank/DDBJ databases">
        <title>Genomics of glacier-inhabiting Cryobacterium strains.</title>
        <authorList>
            <person name="Liu Q."/>
            <person name="Xin Y.-H."/>
        </authorList>
    </citation>
    <scope>NUCLEOTIDE SEQUENCE [LARGE SCALE GENOMIC DNA]</scope>
    <source>
        <strain evidence="9 10">Hh14</strain>
    </source>
</reference>
<dbReference type="AlphaFoldDB" id="A0A4R9A1H8"/>
<accession>A0A4R9A1H8</accession>
<evidence type="ECO:0000256" key="3">
    <source>
        <dbReference type="ARBA" id="ARBA00022448"/>
    </source>
</evidence>
<keyword evidence="7" id="KW-0472">Membrane</keyword>
<dbReference type="InterPro" id="IPR003593">
    <property type="entry name" value="AAA+_ATPase"/>
</dbReference>
<evidence type="ECO:0000256" key="5">
    <source>
        <dbReference type="ARBA" id="ARBA00022741"/>
    </source>
</evidence>
<dbReference type="CDD" id="cd03257">
    <property type="entry name" value="ABC_NikE_OppD_transporters"/>
    <property type="match status" value="2"/>
</dbReference>
<dbReference type="SUPFAM" id="SSF52540">
    <property type="entry name" value="P-loop containing nucleoside triphosphate hydrolases"/>
    <property type="match status" value="2"/>
</dbReference>
<dbReference type="GO" id="GO:0015833">
    <property type="term" value="P:peptide transport"/>
    <property type="evidence" value="ECO:0007669"/>
    <property type="project" value="InterPro"/>
</dbReference>
<feature type="domain" description="ABC transporter" evidence="8">
    <location>
        <begin position="23"/>
        <end position="271"/>
    </location>
</feature>
<gene>
    <name evidence="9" type="ORF">E3T55_10145</name>
</gene>
<dbReference type="InterPro" id="IPR017871">
    <property type="entry name" value="ABC_transporter-like_CS"/>
</dbReference>
<evidence type="ECO:0000256" key="2">
    <source>
        <dbReference type="ARBA" id="ARBA00005417"/>
    </source>
</evidence>
<dbReference type="PROSITE" id="PS50893">
    <property type="entry name" value="ABC_TRANSPORTER_2"/>
    <property type="match status" value="2"/>
</dbReference>
<proteinExistence type="inferred from homology"/>
<dbReference type="Pfam" id="PF00005">
    <property type="entry name" value="ABC_tran"/>
    <property type="match status" value="2"/>
</dbReference>
<evidence type="ECO:0000256" key="4">
    <source>
        <dbReference type="ARBA" id="ARBA00022475"/>
    </source>
</evidence>
<keyword evidence="5" id="KW-0547">Nucleotide-binding</keyword>
<dbReference type="InterPro" id="IPR050388">
    <property type="entry name" value="ABC_Ni/Peptide_Import"/>
</dbReference>
<evidence type="ECO:0000256" key="6">
    <source>
        <dbReference type="ARBA" id="ARBA00022840"/>
    </source>
</evidence>
<dbReference type="FunFam" id="3.40.50.300:FF:000016">
    <property type="entry name" value="Oligopeptide ABC transporter ATP-binding component"/>
    <property type="match status" value="2"/>
</dbReference>
<evidence type="ECO:0000313" key="10">
    <source>
        <dbReference type="Proteomes" id="UP000297447"/>
    </source>
</evidence>
<dbReference type="Gene3D" id="3.40.50.300">
    <property type="entry name" value="P-loop containing nucleotide triphosphate hydrolases"/>
    <property type="match status" value="2"/>
</dbReference>
<protein>
    <submittedName>
        <fullName evidence="9">ABC transporter ATP-binding protein</fullName>
    </submittedName>
</protein>
<dbReference type="InterPro" id="IPR013563">
    <property type="entry name" value="Oligopep_ABC_C"/>
</dbReference>
<evidence type="ECO:0000256" key="7">
    <source>
        <dbReference type="ARBA" id="ARBA00023136"/>
    </source>
</evidence>